<dbReference type="SUPFAM" id="SSF46785">
    <property type="entry name" value="Winged helix' DNA-binding domain"/>
    <property type="match status" value="1"/>
</dbReference>
<organism evidence="2 3">
    <name type="scientific">Pendulispora albinea</name>
    <dbReference type="NCBI Taxonomy" id="2741071"/>
    <lineage>
        <taxon>Bacteria</taxon>
        <taxon>Pseudomonadati</taxon>
        <taxon>Myxococcota</taxon>
        <taxon>Myxococcia</taxon>
        <taxon>Myxococcales</taxon>
        <taxon>Sorangiineae</taxon>
        <taxon>Pendulisporaceae</taxon>
        <taxon>Pendulispora</taxon>
    </lineage>
</organism>
<sequence length="135" mass="14783">MRAMTLKNEITKLAEDFAQGVLAAIRSASLDEILGDGSGRAAKATSPARRPAAAPPAPVRKRGGRLPRRSEEEIGAIGEKIVGLLKEHPEGLRAEQIRAELAIDRKELPRPLKELLESRKIKAKGQKRATTYFPR</sequence>
<keyword evidence="3" id="KW-1185">Reference proteome</keyword>
<accession>A0ABZ2LZH7</accession>
<gene>
    <name evidence="2" type="ORF">LZC94_46540</name>
</gene>
<name>A0ABZ2LZH7_9BACT</name>
<dbReference type="Gene3D" id="1.10.10.10">
    <property type="entry name" value="Winged helix-like DNA-binding domain superfamily/Winged helix DNA-binding domain"/>
    <property type="match status" value="1"/>
</dbReference>
<dbReference type="Proteomes" id="UP001370348">
    <property type="component" value="Chromosome"/>
</dbReference>
<proteinExistence type="predicted"/>
<evidence type="ECO:0008006" key="4">
    <source>
        <dbReference type="Google" id="ProtNLM"/>
    </source>
</evidence>
<protein>
    <recommendedName>
        <fullName evidence="4">DNA-binding protein</fullName>
    </recommendedName>
</protein>
<dbReference type="InterPro" id="IPR036388">
    <property type="entry name" value="WH-like_DNA-bd_sf"/>
</dbReference>
<feature type="compositionally biased region" description="Low complexity" evidence="1">
    <location>
        <begin position="40"/>
        <end position="52"/>
    </location>
</feature>
<evidence type="ECO:0000313" key="3">
    <source>
        <dbReference type="Proteomes" id="UP001370348"/>
    </source>
</evidence>
<evidence type="ECO:0000313" key="2">
    <source>
        <dbReference type="EMBL" id="WXB15268.1"/>
    </source>
</evidence>
<dbReference type="RefSeq" id="WP_394824893.1">
    <property type="nucleotide sequence ID" value="NZ_CP089984.1"/>
</dbReference>
<feature type="region of interest" description="Disordered" evidence="1">
    <location>
        <begin position="36"/>
        <end position="72"/>
    </location>
</feature>
<evidence type="ECO:0000256" key="1">
    <source>
        <dbReference type="SAM" id="MobiDB-lite"/>
    </source>
</evidence>
<dbReference type="EMBL" id="CP089984">
    <property type="protein sequence ID" value="WXB15268.1"/>
    <property type="molecule type" value="Genomic_DNA"/>
</dbReference>
<dbReference type="InterPro" id="IPR036390">
    <property type="entry name" value="WH_DNA-bd_sf"/>
</dbReference>
<reference evidence="2 3" key="1">
    <citation type="submission" date="2021-12" db="EMBL/GenBank/DDBJ databases">
        <title>Discovery of the Pendulisporaceae a myxobacterial family with distinct sporulation behavior and unique specialized metabolism.</title>
        <authorList>
            <person name="Garcia R."/>
            <person name="Popoff A."/>
            <person name="Bader C.D."/>
            <person name="Loehr J."/>
            <person name="Walesch S."/>
            <person name="Walt C."/>
            <person name="Boldt J."/>
            <person name="Bunk B."/>
            <person name="Haeckl F.J.F.P.J."/>
            <person name="Gunesch A.P."/>
            <person name="Birkelbach J."/>
            <person name="Nuebel U."/>
            <person name="Pietschmann T."/>
            <person name="Bach T."/>
            <person name="Mueller R."/>
        </authorList>
    </citation>
    <scope>NUCLEOTIDE SEQUENCE [LARGE SCALE GENOMIC DNA]</scope>
    <source>
        <strain evidence="2 3">MSr11954</strain>
    </source>
</reference>